<sequence length="342" mass="37318">MNFQDQNVNLERPPESQHPANRQKIAESSVVPKDGSLDSPRSGDGLLTPDFNKPSLNLPADSPTLGPTSGTTGLSGMVRQHLRSDSNTSSVYGGASSAVRSPNVEKRNDGVKSAWERELESHHTRDGSTETQKERLDFKNELAERRRRVQENMKSFVEADSRSASPLPDLPSKSNPLGLLKSKSSRGSLVSLTLRSIEIMRIILSMVAKFEDPIPLPRTGHFGKHEEMLSMIANVRRLFGTKDKVERATTPNGDLKTDLLNPPMPQATQSTEEMSTFSDDGEPKSRNRQKLRKVSSEGGNLNAKARQAASAKPSPAMPTTTAFTAPRGNSPPRPPPSEGGMF</sequence>
<feature type="region of interest" description="Disordered" evidence="1">
    <location>
        <begin position="243"/>
        <end position="342"/>
    </location>
</feature>
<dbReference type="AlphaFoldDB" id="H0EE24"/>
<keyword evidence="3" id="KW-1185">Reference proteome</keyword>
<dbReference type="HOGENOM" id="CLU_811465_0_0_1"/>
<reference evidence="2 3" key="1">
    <citation type="journal article" date="2012" name="Eukaryot. Cell">
        <title>Genome sequence of the fungus Glarea lozoyensis: the first genome sequence of a species from the Helotiaceae family.</title>
        <authorList>
            <person name="Youssar L."/>
            <person name="Gruening B.A."/>
            <person name="Erxleben A."/>
            <person name="Guenther S."/>
            <person name="Huettel W."/>
        </authorList>
    </citation>
    <scope>NUCLEOTIDE SEQUENCE [LARGE SCALE GENOMIC DNA]</scope>
    <source>
        <strain evidence="3">ATCC 74030 / MF5533</strain>
    </source>
</reference>
<protein>
    <submittedName>
        <fullName evidence="2">Uncharacterized protein</fullName>
    </submittedName>
</protein>
<feature type="compositionally biased region" description="Low complexity" evidence="1">
    <location>
        <begin position="62"/>
        <end position="76"/>
    </location>
</feature>
<feature type="region of interest" description="Disordered" evidence="1">
    <location>
        <begin position="1"/>
        <end position="135"/>
    </location>
</feature>
<organism evidence="2 3">
    <name type="scientific">Glarea lozoyensis (strain ATCC 74030 / MF5533)</name>
    <dbReference type="NCBI Taxonomy" id="1104152"/>
    <lineage>
        <taxon>Eukaryota</taxon>
        <taxon>Fungi</taxon>
        <taxon>Dikarya</taxon>
        <taxon>Ascomycota</taxon>
        <taxon>Pezizomycotina</taxon>
        <taxon>Leotiomycetes</taxon>
        <taxon>Helotiales</taxon>
        <taxon>Helotiaceae</taxon>
        <taxon>Glarea</taxon>
    </lineage>
</organism>
<name>H0EE24_GLAL7</name>
<proteinExistence type="predicted"/>
<dbReference type="InParanoid" id="H0EE24"/>
<gene>
    <name evidence="2" type="ORF">M7I_0692</name>
</gene>
<feature type="compositionally biased region" description="Polar residues" evidence="1">
    <location>
        <begin position="266"/>
        <end position="278"/>
    </location>
</feature>
<dbReference type="OrthoDB" id="5335210at2759"/>
<comment type="caution">
    <text evidence="2">The sequence shown here is derived from an EMBL/GenBank/DDBJ whole genome shotgun (WGS) entry which is preliminary data.</text>
</comment>
<feature type="compositionally biased region" description="Low complexity" evidence="1">
    <location>
        <begin position="313"/>
        <end position="328"/>
    </location>
</feature>
<evidence type="ECO:0000256" key="1">
    <source>
        <dbReference type="SAM" id="MobiDB-lite"/>
    </source>
</evidence>
<evidence type="ECO:0000313" key="3">
    <source>
        <dbReference type="Proteomes" id="UP000005446"/>
    </source>
</evidence>
<feature type="compositionally biased region" description="Pro residues" evidence="1">
    <location>
        <begin position="329"/>
        <end position="342"/>
    </location>
</feature>
<dbReference type="Proteomes" id="UP000005446">
    <property type="component" value="Unassembled WGS sequence"/>
</dbReference>
<feature type="compositionally biased region" description="Basic and acidic residues" evidence="1">
    <location>
        <begin position="103"/>
        <end position="135"/>
    </location>
</feature>
<evidence type="ECO:0000313" key="2">
    <source>
        <dbReference type="EMBL" id="EHL03182.1"/>
    </source>
</evidence>
<dbReference type="EMBL" id="AGUE01000012">
    <property type="protein sequence ID" value="EHL03182.1"/>
    <property type="molecule type" value="Genomic_DNA"/>
</dbReference>
<feature type="region of interest" description="Disordered" evidence="1">
    <location>
        <begin position="156"/>
        <end position="179"/>
    </location>
</feature>
<accession>H0EE24</accession>